<sequence>MSTVKLLREPLLHFLVIGAVLFGVFRLAADNGPAQGEIIVSAGQIASLEAIFSRTWQRPPTVGEREALVQDYIRDEVLYREAISMGLDRDDAIIRRRMRQKMEFVADLTAQAEPTDAELKTFVADHPAWFHAEPHVSFSHIYFQTSTKSSPSAAELDRLIKALNAGTADASQVGDQFMAGFDFRDVAISDVAKTFGDGFAGWIDHGGRGRWEGPVTSVYGMHLVRVSERVEARDPPFKEVRDAARREWLHARKVVANDAFYEKLRSRYVIKVEAAPEEVGAAKLAEVAK</sequence>
<evidence type="ECO:0000313" key="3">
    <source>
        <dbReference type="EMBL" id="MBB6411296.1"/>
    </source>
</evidence>
<dbReference type="EMBL" id="JACHEF010000003">
    <property type="protein sequence ID" value="MBB6411296.1"/>
    <property type="molecule type" value="Genomic_DNA"/>
</dbReference>
<evidence type="ECO:0000256" key="1">
    <source>
        <dbReference type="SAM" id="Phobius"/>
    </source>
</evidence>
<accession>A0A841P826</accession>
<dbReference type="SUPFAM" id="SSF109998">
    <property type="entry name" value="Triger factor/SurA peptide-binding domain-like"/>
    <property type="match status" value="1"/>
</dbReference>
<feature type="transmembrane region" description="Helical" evidence="1">
    <location>
        <begin position="12"/>
        <end position="29"/>
    </location>
</feature>
<dbReference type="AlphaFoldDB" id="A0A841P826"/>
<dbReference type="InterPro" id="IPR027304">
    <property type="entry name" value="Trigger_fact/SurA_dom_sf"/>
</dbReference>
<comment type="caution">
    <text evidence="3">The sequence shown here is derived from an EMBL/GenBank/DDBJ whole genome shotgun (WGS) entry which is preliminary data.</text>
</comment>
<keyword evidence="1" id="KW-0812">Transmembrane</keyword>
<dbReference type="InterPro" id="IPR000297">
    <property type="entry name" value="PPIase_PpiC"/>
</dbReference>
<dbReference type="Proteomes" id="UP000556329">
    <property type="component" value="Unassembled WGS sequence"/>
</dbReference>
<dbReference type="GO" id="GO:0003755">
    <property type="term" value="F:peptidyl-prolyl cis-trans isomerase activity"/>
    <property type="evidence" value="ECO:0007669"/>
    <property type="project" value="InterPro"/>
</dbReference>
<proteinExistence type="predicted"/>
<dbReference type="Pfam" id="PF13145">
    <property type="entry name" value="Rotamase_2"/>
    <property type="match status" value="1"/>
</dbReference>
<evidence type="ECO:0000259" key="2">
    <source>
        <dbReference type="Pfam" id="PF13145"/>
    </source>
</evidence>
<name>A0A841P826_9HYPH</name>
<organism evidence="3 4">
    <name type="scientific">Mesorhizobium sangaii</name>
    <dbReference type="NCBI Taxonomy" id="505389"/>
    <lineage>
        <taxon>Bacteria</taxon>
        <taxon>Pseudomonadati</taxon>
        <taxon>Pseudomonadota</taxon>
        <taxon>Alphaproteobacteria</taxon>
        <taxon>Hyphomicrobiales</taxon>
        <taxon>Phyllobacteriaceae</taxon>
        <taxon>Mesorhizobium</taxon>
    </lineage>
</organism>
<gene>
    <name evidence="3" type="ORF">HNQ71_003970</name>
</gene>
<evidence type="ECO:0000313" key="4">
    <source>
        <dbReference type="Proteomes" id="UP000556329"/>
    </source>
</evidence>
<keyword evidence="1" id="KW-1133">Transmembrane helix</keyword>
<feature type="domain" description="PpiC" evidence="2">
    <location>
        <begin position="114"/>
        <end position="242"/>
    </location>
</feature>
<keyword evidence="1" id="KW-0472">Membrane</keyword>
<reference evidence="3 4" key="1">
    <citation type="submission" date="2020-08" db="EMBL/GenBank/DDBJ databases">
        <title>Genomic Encyclopedia of Type Strains, Phase IV (KMG-IV): sequencing the most valuable type-strain genomes for metagenomic binning, comparative biology and taxonomic classification.</title>
        <authorList>
            <person name="Goeker M."/>
        </authorList>
    </citation>
    <scope>NUCLEOTIDE SEQUENCE [LARGE SCALE GENOMIC DNA]</scope>
    <source>
        <strain evidence="3 4">DSM 100039</strain>
    </source>
</reference>
<protein>
    <recommendedName>
        <fullName evidence="2">PpiC domain-containing protein</fullName>
    </recommendedName>
</protein>
<keyword evidence="4" id="KW-1185">Reference proteome</keyword>